<reference evidence="3 4" key="1">
    <citation type="submission" date="2019-03" db="EMBL/GenBank/DDBJ databases">
        <title>Genomic Encyclopedia of Type Strains, Phase IV (KMG-IV): sequencing the most valuable type-strain genomes for metagenomic binning, comparative biology and taxonomic classification.</title>
        <authorList>
            <person name="Goeker M."/>
        </authorList>
    </citation>
    <scope>NUCLEOTIDE SEQUENCE [LARGE SCALE GENOMIC DNA]</scope>
    <source>
        <strain evidence="3 4">DSM 21667</strain>
    </source>
</reference>
<protein>
    <submittedName>
        <fullName evidence="3">Uncharacterized protein DUF1573</fullName>
    </submittedName>
</protein>
<dbReference type="InterPro" id="IPR036116">
    <property type="entry name" value="FN3_sf"/>
</dbReference>
<feature type="region of interest" description="Disordered" evidence="1">
    <location>
        <begin position="371"/>
        <end position="397"/>
    </location>
</feature>
<dbReference type="EMBL" id="SNZH01000016">
    <property type="protein sequence ID" value="TDR39317.1"/>
    <property type="molecule type" value="Genomic_DNA"/>
</dbReference>
<organism evidence="3 4">
    <name type="scientific">Tahibacter aquaticus</name>
    <dbReference type="NCBI Taxonomy" id="520092"/>
    <lineage>
        <taxon>Bacteria</taxon>
        <taxon>Pseudomonadati</taxon>
        <taxon>Pseudomonadota</taxon>
        <taxon>Gammaproteobacteria</taxon>
        <taxon>Lysobacterales</taxon>
        <taxon>Rhodanobacteraceae</taxon>
        <taxon>Tahibacter</taxon>
    </lineage>
</organism>
<name>A0A4R6YP10_9GAMM</name>
<dbReference type="OrthoDB" id="8612583at2"/>
<dbReference type="PANTHER" id="PTHR37833">
    <property type="entry name" value="LIPOPROTEIN-RELATED"/>
    <property type="match status" value="1"/>
</dbReference>
<evidence type="ECO:0000313" key="3">
    <source>
        <dbReference type="EMBL" id="TDR39317.1"/>
    </source>
</evidence>
<accession>A0A4R6YP10</accession>
<dbReference type="Gene3D" id="2.60.40.10">
    <property type="entry name" value="Immunoglobulins"/>
    <property type="match status" value="1"/>
</dbReference>
<evidence type="ECO:0000256" key="2">
    <source>
        <dbReference type="SAM" id="SignalP"/>
    </source>
</evidence>
<feature type="chain" id="PRO_5020791932" evidence="2">
    <location>
        <begin position="36"/>
        <end position="482"/>
    </location>
</feature>
<dbReference type="PANTHER" id="PTHR37833:SF1">
    <property type="entry name" value="SIGNAL PEPTIDE PROTEIN"/>
    <property type="match status" value="1"/>
</dbReference>
<dbReference type="RefSeq" id="WP_133820792.1">
    <property type="nucleotide sequence ID" value="NZ_SNZH01000016.1"/>
</dbReference>
<dbReference type="Proteomes" id="UP000295293">
    <property type="component" value="Unassembled WGS sequence"/>
</dbReference>
<gene>
    <name evidence="3" type="ORF">DFR29_1166</name>
</gene>
<feature type="signal peptide" evidence="2">
    <location>
        <begin position="1"/>
        <end position="35"/>
    </location>
</feature>
<evidence type="ECO:0000313" key="4">
    <source>
        <dbReference type="Proteomes" id="UP000295293"/>
    </source>
</evidence>
<keyword evidence="4" id="KW-1185">Reference proteome</keyword>
<keyword evidence="2" id="KW-0732">Signal</keyword>
<sequence>MQYLLQLPARRRRPVIRPTTLLVFLALCAAGNSRAEPALRITPQHARFADAYQFGTVRQAYEVTNTGATPVAIRHIEPRSRAGKAVESPAQLAPGASGKIVIELPLDATLGEAAFRFALFSDEKDVERYRFTLSGFVQNAFEPETPALELGTVARGNSVDRELSLETREAADWSFGEVAEKPEHTRVTVEGHRIRVSLLPTAPPGWVRGRVVVHTSLPQQPRLAVTVTGFVMGELLLDAKAVNLGSPEVGQEVRQSFRVQGRDALVLKGKTRAKAEAPWTARVGECTPASDDCVMVGISGKPAAAGPIGGTVLVELAGGKDPALPVHFYGVALHPGQPLKQVNAAAPPGDEAEPPSLQAALAAASRGNTASPAPAAAAAPVATPAQVRRSASGSGPARLQWSAANDLRLYGYIVYRAEDRAGPYRRISPQPIPVLRDAEKVHKYAFDDSDVKSGTTYYYYVDSINLRGKRERFMPVVEKTVR</sequence>
<dbReference type="InterPro" id="IPR013783">
    <property type="entry name" value="Ig-like_fold"/>
</dbReference>
<evidence type="ECO:0000256" key="1">
    <source>
        <dbReference type="SAM" id="MobiDB-lite"/>
    </source>
</evidence>
<dbReference type="AlphaFoldDB" id="A0A4R6YP10"/>
<dbReference type="SUPFAM" id="SSF49265">
    <property type="entry name" value="Fibronectin type III"/>
    <property type="match status" value="1"/>
</dbReference>
<comment type="caution">
    <text evidence="3">The sequence shown here is derived from an EMBL/GenBank/DDBJ whole genome shotgun (WGS) entry which is preliminary data.</text>
</comment>
<feature type="compositionally biased region" description="Low complexity" evidence="1">
    <location>
        <begin position="371"/>
        <end position="385"/>
    </location>
</feature>
<proteinExistence type="predicted"/>